<evidence type="ECO:0000313" key="2">
    <source>
        <dbReference type="Proteomes" id="UP000192527"/>
    </source>
</evidence>
<dbReference type="STRING" id="402384.HM131_10580"/>
<accession>A0A1W5ZVD9</accession>
<dbReference type="OrthoDB" id="2690546at2"/>
<protein>
    <recommendedName>
        <fullName evidence="3">Amidohydrolase-related domain-containing protein</fullName>
    </recommendedName>
</protein>
<proteinExistence type="predicted"/>
<sequence length="285" mass="32984">MGAYWFRNNSSTCEEWTVCEEKFVRDRVGSGSYWQMNTNGFYVSTGHIMVDLNVSLETSDSPISEAEEYIKRGCTLLLIQHLVTSIRHFRELYDTFLERLDGLPIDFMVIPVIKAMAVKPEMVRYFSRRGCPFLCVVVNSQDELAEVKWEWLVQAQSHKRIPFTLIVKDQKNKSNNYLEMWSSLRKQYGIIGLTDIQDDEMVTAQNLRDSGIFPSKGGFQPGGQADYNLYLIDEGTTFDEQRNFRYHNSVPKVTVMNGKIKQVNQKVVNYDPGSHLKVKIHKHFV</sequence>
<gene>
    <name evidence="1" type="ORF">HM131_10580</name>
</gene>
<dbReference type="KEGG" id="hmn:HM131_10580"/>
<name>A0A1W5ZVD9_9BACI</name>
<dbReference type="EMBL" id="CP020772">
    <property type="protein sequence ID" value="ARI77258.1"/>
    <property type="molecule type" value="Genomic_DNA"/>
</dbReference>
<dbReference type="RefSeq" id="WP_085029729.1">
    <property type="nucleotide sequence ID" value="NZ_CP020772.1"/>
</dbReference>
<dbReference type="Proteomes" id="UP000192527">
    <property type="component" value="Chromosome"/>
</dbReference>
<organism evidence="1 2">
    <name type="scientific">Halobacillus mangrovi</name>
    <dbReference type="NCBI Taxonomy" id="402384"/>
    <lineage>
        <taxon>Bacteria</taxon>
        <taxon>Bacillati</taxon>
        <taxon>Bacillota</taxon>
        <taxon>Bacilli</taxon>
        <taxon>Bacillales</taxon>
        <taxon>Bacillaceae</taxon>
        <taxon>Halobacillus</taxon>
    </lineage>
</organism>
<reference evidence="1 2" key="1">
    <citation type="submission" date="2017-04" db="EMBL/GenBank/DDBJ databases">
        <title>The whole genome sequencing and assembly of Halobacillus mangrovi strain.</title>
        <authorList>
            <person name="Lee S.-J."/>
            <person name="Park M.-K."/>
            <person name="Kim J.-Y."/>
            <person name="Lee Y.-J."/>
            <person name="Yi H."/>
            <person name="Bahn Y.-S."/>
            <person name="Kim J.F."/>
            <person name="Lee D.-W."/>
        </authorList>
    </citation>
    <scope>NUCLEOTIDE SEQUENCE [LARGE SCALE GENOMIC DNA]</scope>
    <source>
        <strain evidence="1 2">KTB 131</strain>
    </source>
</reference>
<evidence type="ECO:0008006" key="3">
    <source>
        <dbReference type="Google" id="ProtNLM"/>
    </source>
</evidence>
<dbReference type="AlphaFoldDB" id="A0A1W5ZVD9"/>
<keyword evidence="2" id="KW-1185">Reference proteome</keyword>
<evidence type="ECO:0000313" key="1">
    <source>
        <dbReference type="EMBL" id="ARI77258.1"/>
    </source>
</evidence>